<reference evidence="4" key="1">
    <citation type="submission" date="2022-11" db="EMBL/GenBank/DDBJ databases">
        <title>Chromosomal genome sequence assembly and mating type (MAT) locus characterization of the leprose asexual lichenized fungus Lepraria neglecta (Nyl.) Erichsen.</title>
        <authorList>
            <person name="Allen J.L."/>
            <person name="Pfeffer B."/>
        </authorList>
    </citation>
    <scope>NUCLEOTIDE SEQUENCE</scope>
    <source>
        <strain evidence="4">Allen 5258</strain>
    </source>
</reference>
<dbReference type="GO" id="GO:0007064">
    <property type="term" value="P:mitotic sister chromatid cohesion"/>
    <property type="evidence" value="ECO:0007669"/>
    <property type="project" value="TreeGrafter"/>
</dbReference>
<dbReference type="Pfam" id="PF00583">
    <property type="entry name" value="Acetyltransf_1"/>
    <property type="match status" value="1"/>
</dbReference>
<feature type="domain" description="N-acetyltransferase" evidence="3">
    <location>
        <begin position="30"/>
        <end position="214"/>
    </location>
</feature>
<sequence>MASATQNPPINGIIPTPPQWAKKKPLPQTLTIAPVTPSTLPAYRRLITLLLPIRYPDKFYHDSIQTATSCTIALCALWHDTSTPASEPVVVGGIQCRVDPIPAPPSSPGKGQESLYIQTLATLAPYRYLGVGSALLEAAIEAAIAIDYAGGIRDVYAHVWEANEDAVEWYARRAFAVEPEVVVGYYRKLRPRGARVVRRRVGVEDHLRATRKTETEVDGINGSIGKGKAASWEMG</sequence>
<keyword evidence="2" id="KW-0012">Acyltransferase</keyword>
<dbReference type="EMBL" id="JASNWA010000010">
    <property type="protein sequence ID" value="KAK3168964.1"/>
    <property type="molecule type" value="Genomic_DNA"/>
</dbReference>
<evidence type="ECO:0000256" key="1">
    <source>
        <dbReference type="ARBA" id="ARBA00022679"/>
    </source>
</evidence>
<proteinExistence type="predicted"/>
<evidence type="ECO:0000256" key="2">
    <source>
        <dbReference type="ARBA" id="ARBA00023315"/>
    </source>
</evidence>
<gene>
    <name evidence="4" type="ORF">OEA41_005412</name>
</gene>
<organism evidence="4 5">
    <name type="scientific">Lepraria neglecta</name>
    <dbReference type="NCBI Taxonomy" id="209136"/>
    <lineage>
        <taxon>Eukaryota</taxon>
        <taxon>Fungi</taxon>
        <taxon>Dikarya</taxon>
        <taxon>Ascomycota</taxon>
        <taxon>Pezizomycotina</taxon>
        <taxon>Lecanoromycetes</taxon>
        <taxon>OSLEUM clade</taxon>
        <taxon>Lecanoromycetidae</taxon>
        <taxon>Lecanorales</taxon>
        <taxon>Lecanorineae</taxon>
        <taxon>Stereocaulaceae</taxon>
        <taxon>Lepraria</taxon>
    </lineage>
</organism>
<accession>A0AAD9YZR0</accession>
<dbReference type="PROSITE" id="PS51186">
    <property type="entry name" value="GNAT"/>
    <property type="match status" value="1"/>
</dbReference>
<name>A0AAD9YZR0_9LECA</name>
<dbReference type="InterPro" id="IPR016181">
    <property type="entry name" value="Acyl_CoA_acyltransferase"/>
</dbReference>
<dbReference type="AlphaFoldDB" id="A0AAD9YZR0"/>
<dbReference type="InterPro" id="IPR051556">
    <property type="entry name" value="N-term/lysine_N-AcTrnsfr"/>
</dbReference>
<dbReference type="Proteomes" id="UP001276659">
    <property type="component" value="Unassembled WGS sequence"/>
</dbReference>
<dbReference type="PANTHER" id="PTHR42919:SF8">
    <property type="entry name" value="N-ALPHA-ACETYLTRANSFERASE 50"/>
    <property type="match status" value="1"/>
</dbReference>
<keyword evidence="1" id="KW-0808">Transferase</keyword>
<dbReference type="PANTHER" id="PTHR42919">
    <property type="entry name" value="N-ALPHA-ACETYLTRANSFERASE"/>
    <property type="match status" value="1"/>
</dbReference>
<evidence type="ECO:0000313" key="4">
    <source>
        <dbReference type="EMBL" id="KAK3168964.1"/>
    </source>
</evidence>
<evidence type="ECO:0000313" key="5">
    <source>
        <dbReference type="Proteomes" id="UP001276659"/>
    </source>
</evidence>
<dbReference type="GO" id="GO:0016747">
    <property type="term" value="F:acyltransferase activity, transferring groups other than amino-acyl groups"/>
    <property type="evidence" value="ECO:0007669"/>
    <property type="project" value="InterPro"/>
</dbReference>
<keyword evidence="5" id="KW-1185">Reference proteome</keyword>
<dbReference type="InterPro" id="IPR000182">
    <property type="entry name" value="GNAT_dom"/>
</dbReference>
<evidence type="ECO:0000259" key="3">
    <source>
        <dbReference type="PROSITE" id="PS51186"/>
    </source>
</evidence>
<dbReference type="GO" id="GO:0031415">
    <property type="term" value="C:NatA complex"/>
    <property type="evidence" value="ECO:0007669"/>
    <property type="project" value="TreeGrafter"/>
</dbReference>
<protein>
    <recommendedName>
        <fullName evidence="3">N-acetyltransferase domain-containing protein</fullName>
    </recommendedName>
</protein>
<comment type="caution">
    <text evidence="4">The sequence shown here is derived from an EMBL/GenBank/DDBJ whole genome shotgun (WGS) entry which is preliminary data.</text>
</comment>
<dbReference type="Gene3D" id="3.40.630.30">
    <property type="match status" value="1"/>
</dbReference>
<dbReference type="SUPFAM" id="SSF55729">
    <property type="entry name" value="Acyl-CoA N-acyltransferases (Nat)"/>
    <property type="match status" value="1"/>
</dbReference>